<dbReference type="AlphaFoldDB" id="B6XTY2"/>
<proteinExistence type="predicted"/>
<name>B6XTY2_9BIFI</name>
<reference evidence="1 2" key="2">
    <citation type="submission" date="2008-10" db="EMBL/GenBank/DDBJ databases">
        <authorList>
            <person name="Fulton L."/>
            <person name="Clifton S."/>
            <person name="Fulton B."/>
            <person name="Xu J."/>
            <person name="Minx P."/>
            <person name="Pepin K.H."/>
            <person name="Johnson M."/>
            <person name="Bhonagiri V."/>
            <person name="Nash W.E."/>
            <person name="Mardis E.R."/>
            <person name="Wilson R.K."/>
        </authorList>
    </citation>
    <scope>NUCLEOTIDE SEQUENCE [LARGE SCALE GENOMIC DNA]</scope>
    <source>
        <strain evidence="1 2">DSM 16992</strain>
    </source>
</reference>
<protein>
    <submittedName>
        <fullName evidence="1">Uncharacterized protein</fullName>
    </submittedName>
</protein>
<evidence type="ECO:0000313" key="2">
    <source>
        <dbReference type="Proteomes" id="UP000003882"/>
    </source>
</evidence>
<dbReference type="EMBL" id="ABXY01000011">
    <property type="protein sequence ID" value="EEB22058.1"/>
    <property type="molecule type" value="Genomic_DNA"/>
</dbReference>
<gene>
    <name evidence="1" type="ORF">BIFCAT_01030</name>
</gene>
<organism evidence="1 2">
    <name type="scientific">Bifidobacterium catenulatum DSM 16992 = JCM 1194 = LMG 11043</name>
    <dbReference type="NCBI Taxonomy" id="566552"/>
    <lineage>
        <taxon>Bacteria</taxon>
        <taxon>Bacillati</taxon>
        <taxon>Actinomycetota</taxon>
        <taxon>Actinomycetes</taxon>
        <taxon>Bifidobacteriales</taxon>
        <taxon>Bifidobacteriaceae</taxon>
        <taxon>Bifidobacterium</taxon>
    </lineage>
</organism>
<accession>B6XTY2</accession>
<reference evidence="1 2" key="1">
    <citation type="submission" date="2008-10" db="EMBL/GenBank/DDBJ databases">
        <title>Draft genome sequence of Bifidobacterium catenulatum (DSM 16992).</title>
        <authorList>
            <person name="Sudarsanam P."/>
            <person name="Ley R."/>
            <person name="Guruge J."/>
            <person name="Turnbaugh P.J."/>
            <person name="Mahowald M."/>
            <person name="Liep D."/>
            <person name="Gordon J."/>
        </authorList>
    </citation>
    <scope>NUCLEOTIDE SEQUENCE [LARGE SCALE GENOMIC DNA]</scope>
    <source>
        <strain evidence="1 2">DSM 16992</strain>
    </source>
</reference>
<evidence type="ECO:0000313" key="1">
    <source>
        <dbReference type="EMBL" id="EEB22058.1"/>
    </source>
</evidence>
<comment type="caution">
    <text evidence="1">The sequence shown here is derived from an EMBL/GenBank/DDBJ whole genome shotgun (WGS) entry which is preliminary data.</text>
</comment>
<dbReference type="Proteomes" id="UP000003882">
    <property type="component" value="Unassembled WGS sequence"/>
</dbReference>
<sequence length="65" mass="6991">MASQPPALRLAFGLVPAVRVHDETALPIIESEFLQSNNRGVVHLSLGWPFAFIAKTSAFGDGLND</sequence>